<keyword evidence="4" id="KW-1185">Reference proteome</keyword>
<evidence type="ECO:0000313" key="3">
    <source>
        <dbReference type="EMBL" id="MBA0771328.1"/>
    </source>
</evidence>
<dbReference type="Pfam" id="PF23247">
    <property type="entry name" value="LRR_RPS2"/>
    <property type="match status" value="2"/>
</dbReference>
<comment type="caution">
    <text evidence="3">The sequence shown here is derived from an EMBL/GenBank/DDBJ whole genome shotgun (WGS) entry which is preliminary data.</text>
</comment>
<sequence length="517" mass="59237">MKLEKLIITDCVSLEEVFHLQGLNIEETYVVDSQLRNMTLGRLPTLKHVWNNDFNENISFKHLQHVHVWECWSLKTLFPSSIAKDLRQLESLKIKCCGIEEIVSENVKGSNQQEIWFEFNQLSILKLWNLPNLLHFYPRVHNTTWPVLKNLRTCQCGKLKIFGYGESQLQRPLLFIEMIIPQLEAVSLTADDVAMISDGQFARFPYLEKLHMVSCNLKELSPYEGDVSEERDVVMMLPRINMLTLQGVDEMTHLGEQGYPLHHICANLKTLRVYQCDSLINLSCASSYYRNLTTLDVWDCKEMVGLITSSKAQCLEWLIKFRIRECEIMREVIVSNGDESTHHEIIFRKLKCLELYCLQNLKSFCSKNITLKFPSLDEVTGTNCPTMENFCGGALSTPKLQMVQQMGRPWAGDLNASIEQLNTQGTDLSNVESLDVQRHPFPYWFPVLLRLVAGNQATSSGLGSACGNEFDCLDVLGYLEAHNEWIFEGCDEDPVNIWNNAKDITTSCSLQQHQPLN</sequence>
<dbReference type="InterPro" id="IPR032675">
    <property type="entry name" value="LRR_dom_sf"/>
</dbReference>
<feature type="domain" description="Disease resistance protein At4g27190-like leucine-rich repeats" evidence="2">
    <location>
        <begin position="284"/>
        <end position="389"/>
    </location>
</feature>
<dbReference type="Gene3D" id="3.80.10.10">
    <property type="entry name" value="Ribonuclease Inhibitor"/>
    <property type="match status" value="2"/>
</dbReference>
<dbReference type="Proteomes" id="UP000593568">
    <property type="component" value="Unassembled WGS sequence"/>
</dbReference>
<name>A0A7J9EES9_9ROSI</name>
<evidence type="ECO:0000256" key="1">
    <source>
        <dbReference type="ARBA" id="ARBA00022821"/>
    </source>
</evidence>
<dbReference type="InterPro" id="IPR050905">
    <property type="entry name" value="Plant_NBS-LRR"/>
</dbReference>
<dbReference type="SUPFAM" id="SSF52058">
    <property type="entry name" value="L domain-like"/>
    <property type="match status" value="1"/>
</dbReference>
<dbReference type="InterPro" id="IPR057135">
    <property type="entry name" value="At4g27190-like_LRR"/>
</dbReference>
<accession>A0A7J9EES9</accession>
<evidence type="ECO:0000313" key="4">
    <source>
        <dbReference type="Proteomes" id="UP000593568"/>
    </source>
</evidence>
<dbReference type="PANTHER" id="PTHR33463:SF209">
    <property type="entry name" value="DISEASE RESISTANCE PROTEIN RPS2-LIKE"/>
    <property type="match status" value="1"/>
</dbReference>
<proteinExistence type="predicted"/>
<reference evidence="3 4" key="1">
    <citation type="journal article" date="2019" name="Genome Biol. Evol.">
        <title>Insights into the evolution of the New World diploid cottons (Gossypium, subgenus Houzingenia) based on genome sequencing.</title>
        <authorList>
            <person name="Grover C.E."/>
            <person name="Arick M.A. 2nd"/>
            <person name="Thrash A."/>
            <person name="Conover J.L."/>
            <person name="Sanders W.S."/>
            <person name="Peterson D.G."/>
            <person name="Frelichowski J.E."/>
            <person name="Scheffler J.A."/>
            <person name="Scheffler B.E."/>
            <person name="Wendel J.F."/>
        </authorList>
    </citation>
    <scope>NUCLEOTIDE SEQUENCE [LARGE SCALE GENOMIC DNA]</scope>
    <source>
        <strain evidence="3">8</strain>
        <tissue evidence="3">Leaf</tissue>
    </source>
</reference>
<feature type="domain" description="Disease resistance protein At4g27190-like leucine-rich repeats" evidence="2">
    <location>
        <begin position="2"/>
        <end position="98"/>
    </location>
</feature>
<protein>
    <recommendedName>
        <fullName evidence="2">Disease resistance protein At4g27190-like leucine-rich repeats domain-containing protein</fullName>
    </recommendedName>
</protein>
<dbReference type="EMBL" id="JABEZW010000007">
    <property type="protein sequence ID" value="MBA0771328.1"/>
    <property type="molecule type" value="Genomic_DNA"/>
</dbReference>
<dbReference type="PANTHER" id="PTHR33463">
    <property type="entry name" value="NB-ARC DOMAIN-CONTAINING PROTEIN-RELATED"/>
    <property type="match status" value="1"/>
</dbReference>
<gene>
    <name evidence="3" type="ORF">Gotri_019809</name>
</gene>
<dbReference type="AlphaFoldDB" id="A0A7J9EES9"/>
<organism evidence="3 4">
    <name type="scientific">Gossypium trilobum</name>
    <dbReference type="NCBI Taxonomy" id="34281"/>
    <lineage>
        <taxon>Eukaryota</taxon>
        <taxon>Viridiplantae</taxon>
        <taxon>Streptophyta</taxon>
        <taxon>Embryophyta</taxon>
        <taxon>Tracheophyta</taxon>
        <taxon>Spermatophyta</taxon>
        <taxon>Magnoliopsida</taxon>
        <taxon>eudicotyledons</taxon>
        <taxon>Gunneridae</taxon>
        <taxon>Pentapetalae</taxon>
        <taxon>rosids</taxon>
        <taxon>malvids</taxon>
        <taxon>Malvales</taxon>
        <taxon>Malvaceae</taxon>
        <taxon>Malvoideae</taxon>
        <taxon>Gossypium</taxon>
    </lineage>
</organism>
<evidence type="ECO:0000259" key="2">
    <source>
        <dbReference type="Pfam" id="PF23247"/>
    </source>
</evidence>
<keyword evidence="1" id="KW-0611">Plant defense</keyword>